<keyword evidence="1" id="KW-0521">NADP</keyword>
<dbReference type="InterPro" id="IPR051609">
    <property type="entry name" value="NmrA/Isoflavone_reductase-like"/>
</dbReference>
<dbReference type="InterPro" id="IPR036291">
    <property type="entry name" value="NAD(P)-bd_dom_sf"/>
</dbReference>
<sequence length="308" mass="34028">MSLTIQPRRITLVGATGSLGSQVLAALLAEAANHQVSVITRPGSTHVFDERVKVHRVDLEDIASLTHCLKSQDVLLMTLSPESYGKQIPLIHAAAAAHVPYVVPTEFGSDPTHPQLNREIFLAEMQRPFRELIQELGVSSWIGVVSGLFFDFNVRNGFWGLDLRNHKVRLYDDGNVRISTSTLSWVGTCLARFFAMPDSFIQQYRNDWIFISSFLVSQREVWESAQRVTGTAEADFEVARINAKEAAVVAKKGMQQGDQTAVFGLLFALTFQDGYGSDFQDRVLDYSAMGLTAPSLDDIVSGLAEECA</sequence>
<dbReference type="PANTHER" id="PTHR47706:SF7">
    <property type="entry name" value="CIPA-LIKE, PUTATIVE (AFU_ORTHOLOGUE AFUA_1G01630)-RELATED"/>
    <property type="match status" value="1"/>
</dbReference>
<dbReference type="EMBL" id="CAJVPG010000429">
    <property type="protein sequence ID" value="CAG8412159.1"/>
    <property type="molecule type" value="Genomic_DNA"/>
</dbReference>
<evidence type="ECO:0000256" key="1">
    <source>
        <dbReference type="ARBA" id="ARBA00022857"/>
    </source>
</evidence>
<protein>
    <recommendedName>
        <fullName evidence="3">NmrA-like domain-containing protein</fullName>
    </recommendedName>
</protein>
<organism evidence="4 5">
    <name type="scientific">Penicillium salamii</name>
    <dbReference type="NCBI Taxonomy" id="1612424"/>
    <lineage>
        <taxon>Eukaryota</taxon>
        <taxon>Fungi</taxon>
        <taxon>Dikarya</taxon>
        <taxon>Ascomycota</taxon>
        <taxon>Pezizomycotina</taxon>
        <taxon>Eurotiomycetes</taxon>
        <taxon>Eurotiomycetidae</taxon>
        <taxon>Eurotiales</taxon>
        <taxon>Aspergillaceae</taxon>
        <taxon>Penicillium</taxon>
    </lineage>
</organism>
<reference evidence="4" key="1">
    <citation type="submission" date="2021-07" db="EMBL/GenBank/DDBJ databases">
        <authorList>
            <person name="Branca A.L. A."/>
        </authorList>
    </citation>
    <scope>NUCLEOTIDE SEQUENCE</scope>
</reference>
<dbReference type="Gene3D" id="3.90.25.10">
    <property type="entry name" value="UDP-galactose 4-epimerase, domain 1"/>
    <property type="match status" value="1"/>
</dbReference>
<comment type="caution">
    <text evidence="4">The sequence shown here is derived from an EMBL/GenBank/DDBJ whole genome shotgun (WGS) entry which is preliminary data.</text>
</comment>
<gene>
    <name evidence="4" type="ORF">PSALAMII_LOCUS8937</name>
</gene>
<dbReference type="GO" id="GO:0016491">
    <property type="term" value="F:oxidoreductase activity"/>
    <property type="evidence" value="ECO:0007669"/>
    <property type="project" value="UniProtKB-KW"/>
</dbReference>
<accession>A0A9W4NVI6</accession>
<evidence type="ECO:0000313" key="5">
    <source>
        <dbReference type="Proteomes" id="UP001152649"/>
    </source>
</evidence>
<dbReference type="SUPFAM" id="SSF51735">
    <property type="entry name" value="NAD(P)-binding Rossmann-fold domains"/>
    <property type="match status" value="1"/>
</dbReference>
<dbReference type="PANTHER" id="PTHR47706">
    <property type="entry name" value="NMRA-LIKE FAMILY PROTEIN"/>
    <property type="match status" value="1"/>
</dbReference>
<dbReference type="InterPro" id="IPR008030">
    <property type="entry name" value="NmrA-like"/>
</dbReference>
<keyword evidence="5" id="KW-1185">Reference proteome</keyword>
<proteinExistence type="predicted"/>
<dbReference type="OrthoDB" id="9974981at2759"/>
<feature type="domain" description="NmrA-like" evidence="3">
    <location>
        <begin position="8"/>
        <end position="139"/>
    </location>
</feature>
<dbReference type="Pfam" id="PF05368">
    <property type="entry name" value="NmrA"/>
    <property type="match status" value="1"/>
</dbReference>
<evidence type="ECO:0000259" key="3">
    <source>
        <dbReference type="Pfam" id="PF05368"/>
    </source>
</evidence>
<name>A0A9W4NVI6_9EURO</name>
<keyword evidence="2" id="KW-0560">Oxidoreductase</keyword>
<dbReference type="Gene3D" id="3.40.50.720">
    <property type="entry name" value="NAD(P)-binding Rossmann-like Domain"/>
    <property type="match status" value="1"/>
</dbReference>
<dbReference type="Proteomes" id="UP001152649">
    <property type="component" value="Unassembled WGS sequence"/>
</dbReference>
<evidence type="ECO:0000256" key="2">
    <source>
        <dbReference type="ARBA" id="ARBA00023002"/>
    </source>
</evidence>
<dbReference type="AlphaFoldDB" id="A0A9W4NVI6"/>
<evidence type="ECO:0000313" key="4">
    <source>
        <dbReference type="EMBL" id="CAG8412159.1"/>
    </source>
</evidence>